<gene>
    <name evidence="1" type="ORF">CLUP02_12846</name>
</gene>
<dbReference type="AlphaFoldDB" id="A0A9Q8T1C7"/>
<protein>
    <submittedName>
        <fullName evidence="1">Uncharacterized protein</fullName>
    </submittedName>
</protein>
<dbReference type="Proteomes" id="UP000830671">
    <property type="component" value="Chromosome 6"/>
</dbReference>
<evidence type="ECO:0000313" key="1">
    <source>
        <dbReference type="EMBL" id="UQC87342.1"/>
    </source>
</evidence>
<dbReference type="RefSeq" id="XP_049148952.1">
    <property type="nucleotide sequence ID" value="XM_049291806.1"/>
</dbReference>
<evidence type="ECO:0000313" key="2">
    <source>
        <dbReference type="Proteomes" id="UP000830671"/>
    </source>
</evidence>
<accession>A0A9Q8T1C7</accession>
<dbReference type="KEGG" id="clup:CLUP02_12846"/>
<reference evidence="1" key="1">
    <citation type="journal article" date="2021" name="Mol. Plant Microbe Interact.">
        <title>Complete Genome Sequence of the Plant-Pathogenic Fungus Colletotrichum lupini.</title>
        <authorList>
            <person name="Baroncelli R."/>
            <person name="Pensec F."/>
            <person name="Da Lio D."/>
            <person name="Boufleur T."/>
            <person name="Vicente I."/>
            <person name="Sarrocco S."/>
            <person name="Picot A."/>
            <person name="Baraldi E."/>
            <person name="Sukno S."/>
            <person name="Thon M."/>
            <person name="Le Floch G."/>
        </authorList>
    </citation>
    <scope>NUCLEOTIDE SEQUENCE</scope>
    <source>
        <strain evidence="1">IMI 504893</strain>
    </source>
</reference>
<proteinExistence type="predicted"/>
<dbReference type="GeneID" id="73346816"/>
<name>A0A9Q8T1C7_9PEZI</name>
<dbReference type="EMBL" id="CP019478">
    <property type="protein sequence ID" value="UQC87342.1"/>
    <property type="molecule type" value="Genomic_DNA"/>
</dbReference>
<keyword evidence="2" id="KW-1185">Reference proteome</keyword>
<organism evidence="1 2">
    <name type="scientific">Colletotrichum lupini</name>
    <dbReference type="NCBI Taxonomy" id="145971"/>
    <lineage>
        <taxon>Eukaryota</taxon>
        <taxon>Fungi</taxon>
        <taxon>Dikarya</taxon>
        <taxon>Ascomycota</taxon>
        <taxon>Pezizomycotina</taxon>
        <taxon>Sordariomycetes</taxon>
        <taxon>Hypocreomycetidae</taxon>
        <taxon>Glomerellales</taxon>
        <taxon>Glomerellaceae</taxon>
        <taxon>Colletotrichum</taxon>
        <taxon>Colletotrichum acutatum species complex</taxon>
    </lineage>
</organism>
<sequence length="71" mass="7550">MLGYNTEGDGVAGIQRRLSEHDFHRRAFSLAGEDLVGGPPSGVGGGAFVVGRLTKPRYCFLAPELKTEVST</sequence>